<sequence length="95" mass="10268">MTDRINHATEARHLLQSAAKYRRDGFQHIASTLAQEAQTEATLALVEQQRIANLIRLHAECGHTGMALFVPVGSVSEAIHPDVAAALGIEVTPDD</sequence>
<dbReference type="AlphaFoldDB" id="A0A3N2D6S0"/>
<dbReference type="EMBL" id="RKHQ01000001">
    <property type="protein sequence ID" value="ROR95481.1"/>
    <property type="molecule type" value="Genomic_DNA"/>
</dbReference>
<dbReference type="Proteomes" id="UP000275356">
    <property type="component" value="Unassembled WGS sequence"/>
</dbReference>
<dbReference type="OrthoDB" id="4993234at2"/>
<keyword evidence="2" id="KW-1185">Reference proteome</keyword>
<evidence type="ECO:0000313" key="2">
    <source>
        <dbReference type="Proteomes" id="UP000275356"/>
    </source>
</evidence>
<organism evidence="1 2">
    <name type="scientific">Salana multivorans</name>
    <dbReference type="NCBI Taxonomy" id="120377"/>
    <lineage>
        <taxon>Bacteria</taxon>
        <taxon>Bacillati</taxon>
        <taxon>Actinomycetota</taxon>
        <taxon>Actinomycetes</taxon>
        <taxon>Micrococcales</taxon>
        <taxon>Beutenbergiaceae</taxon>
        <taxon>Salana</taxon>
    </lineage>
</organism>
<comment type="caution">
    <text evidence="1">The sequence shown here is derived from an EMBL/GenBank/DDBJ whole genome shotgun (WGS) entry which is preliminary data.</text>
</comment>
<gene>
    <name evidence="1" type="ORF">EDD28_0034</name>
</gene>
<reference evidence="1 2" key="1">
    <citation type="submission" date="2018-11" db="EMBL/GenBank/DDBJ databases">
        <title>Sequencing the genomes of 1000 actinobacteria strains.</title>
        <authorList>
            <person name="Klenk H.-P."/>
        </authorList>
    </citation>
    <scope>NUCLEOTIDE SEQUENCE [LARGE SCALE GENOMIC DNA]</scope>
    <source>
        <strain evidence="1 2">DSM 13521</strain>
    </source>
</reference>
<proteinExistence type="predicted"/>
<accession>A0A3N2D6S0</accession>
<evidence type="ECO:0000313" key="1">
    <source>
        <dbReference type="EMBL" id="ROR95481.1"/>
    </source>
</evidence>
<name>A0A3N2D6S0_9MICO</name>
<dbReference type="RefSeq" id="WP_123737802.1">
    <property type="nucleotide sequence ID" value="NZ_RKHQ01000001.1"/>
</dbReference>
<protein>
    <submittedName>
        <fullName evidence="1">Uncharacterized protein</fullName>
    </submittedName>
</protein>